<evidence type="ECO:0000313" key="2">
    <source>
        <dbReference type="EMBL" id="PIZ16822.1"/>
    </source>
</evidence>
<comment type="caution">
    <text evidence="2">The sequence shown here is derived from an EMBL/GenBank/DDBJ whole genome shotgun (WGS) entry which is preliminary data.</text>
</comment>
<accession>A0A2H9PCA7</accession>
<keyword evidence="1" id="KW-0175">Coiled coil</keyword>
<name>A0A2H9PCA7_9BACT</name>
<evidence type="ECO:0000313" key="3">
    <source>
        <dbReference type="Proteomes" id="UP000234145"/>
    </source>
</evidence>
<dbReference type="Proteomes" id="UP000234145">
    <property type="component" value="Unassembled WGS sequence"/>
</dbReference>
<feature type="coiled-coil region" evidence="1">
    <location>
        <begin position="29"/>
        <end position="56"/>
    </location>
</feature>
<dbReference type="AlphaFoldDB" id="A0A2H9PCA7"/>
<sequence length="113" mass="13551">MSCAKCGKILKDSSHRLTVRRKDVDKYSIQRTNAICKNCQIEMEKAEREAKKAEKRRLRPLFYETVEKIRQSYCVSDNSGRLAYRFFCEKHPELSEYLYKYFYKGVDPFEDNE</sequence>
<evidence type="ECO:0000256" key="1">
    <source>
        <dbReference type="SAM" id="Coils"/>
    </source>
</evidence>
<proteinExistence type="predicted"/>
<gene>
    <name evidence="2" type="ORF">COY51_01820</name>
</gene>
<protein>
    <submittedName>
        <fullName evidence="2">Uncharacterized protein</fullName>
    </submittedName>
</protein>
<reference evidence="3" key="1">
    <citation type="submission" date="2017-09" db="EMBL/GenBank/DDBJ databases">
        <title>Depth-based differentiation of microbial function through sediment-hosted aquifers and enrichment of novel symbionts in the deep terrestrial subsurface.</title>
        <authorList>
            <person name="Probst A.J."/>
            <person name="Ladd B."/>
            <person name="Jarett J.K."/>
            <person name="Geller-Mcgrath D.E."/>
            <person name="Sieber C.M.K."/>
            <person name="Emerson J.B."/>
            <person name="Anantharaman K."/>
            <person name="Thomas B.C."/>
            <person name="Malmstrom R."/>
            <person name="Stieglmeier M."/>
            <person name="Klingl A."/>
            <person name="Woyke T."/>
            <person name="Ryan C.M."/>
            <person name="Banfield J.F."/>
        </authorList>
    </citation>
    <scope>NUCLEOTIDE SEQUENCE [LARGE SCALE GENOMIC DNA]</scope>
</reference>
<organism evidence="2 3">
    <name type="scientific">Candidatus Desantisbacteria bacterium CG_4_10_14_0_8_um_filter_39_17</name>
    <dbReference type="NCBI Taxonomy" id="1974542"/>
    <lineage>
        <taxon>Bacteria</taxon>
        <taxon>Candidatus Desantisiibacteriota</taxon>
    </lineage>
</organism>
<dbReference type="EMBL" id="PFMS01000034">
    <property type="protein sequence ID" value="PIZ16822.1"/>
    <property type="molecule type" value="Genomic_DNA"/>
</dbReference>